<dbReference type="PANTHER" id="PTHR43963">
    <property type="entry name" value="CARBONYL REDUCTASE 1-RELATED"/>
    <property type="match status" value="1"/>
</dbReference>
<feature type="compositionally biased region" description="Low complexity" evidence="4">
    <location>
        <begin position="209"/>
        <end position="232"/>
    </location>
</feature>
<keyword evidence="2" id="KW-0521">NADP</keyword>
<gene>
    <name evidence="5" type="ORF">J437_LFUL018197</name>
</gene>
<feature type="region of interest" description="Disordered" evidence="4">
    <location>
        <begin position="203"/>
        <end position="241"/>
    </location>
</feature>
<name>A0A8K0KRH9_LADFU</name>
<dbReference type="InterPro" id="IPR002347">
    <property type="entry name" value="SDR_fam"/>
</dbReference>
<dbReference type="Gene3D" id="3.40.50.720">
    <property type="entry name" value="NAD(P)-binding Rossmann-like Domain"/>
    <property type="match status" value="1"/>
</dbReference>
<comment type="caution">
    <text evidence="5">The sequence shown here is derived from an EMBL/GenBank/DDBJ whole genome shotgun (WGS) entry which is preliminary data.</text>
</comment>
<sequence length="241" mass="26219">METGLDQKKERVRNISKKENKEELVTSEGDMYNLPSPSSHLATNTIHIHERSVLQKMETGLDRRDLFSPLLQSVVSVSLLEEKSKICPKFFALLFIQNGWPNSAYVVSKVGVSALTRIQQRAFDADTSRPGIVVNAVHPGYVDTDMTSHKGPLTTEEDSVDLVQSATLLICQSEPKALTCPLQDLLVKTPAALESKVPCRVSSKRLVRSSKSISSLPSPGSLSSRGGKLSVGTEGSSGKTR</sequence>
<dbReference type="PRINTS" id="PR00081">
    <property type="entry name" value="GDHRDH"/>
</dbReference>
<accession>A0A8K0KRH9</accession>
<dbReference type="PANTHER" id="PTHR43963:SF4">
    <property type="entry name" value="CARBONYL REDUCTASE (NADPH)"/>
    <property type="match status" value="1"/>
</dbReference>
<proteinExistence type="inferred from homology"/>
<dbReference type="EMBL" id="KZ309365">
    <property type="protein sequence ID" value="KAG8238526.1"/>
    <property type="molecule type" value="Genomic_DNA"/>
</dbReference>
<dbReference type="GO" id="GO:0004090">
    <property type="term" value="F:carbonyl reductase (NADPH) activity"/>
    <property type="evidence" value="ECO:0007669"/>
    <property type="project" value="TreeGrafter"/>
</dbReference>
<dbReference type="InterPro" id="IPR020904">
    <property type="entry name" value="Sc_DH/Rdtase_CS"/>
</dbReference>
<evidence type="ECO:0000313" key="6">
    <source>
        <dbReference type="Proteomes" id="UP000792457"/>
    </source>
</evidence>
<dbReference type="Proteomes" id="UP000792457">
    <property type="component" value="Unassembled WGS sequence"/>
</dbReference>
<reference evidence="5" key="2">
    <citation type="submission" date="2017-10" db="EMBL/GenBank/DDBJ databases">
        <title>Ladona fulva Genome sequencing and assembly.</title>
        <authorList>
            <person name="Murali S."/>
            <person name="Richards S."/>
            <person name="Bandaranaike D."/>
            <person name="Bellair M."/>
            <person name="Blankenburg K."/>
            <person name="Chao H."/>
            <person name="Dinh H."/>
            <person name="Doddapaneni H."/>
            <person name="Dugan-Rocha S."/>
            <person name="Elkadiri S."/>
            <person name="Gnanaolivu R."/>
            <person name="Hernandez B."/>
            <person name="Skinner E."/>
            <person name="Javaid M."/>
            <person name="Lee S."/>
            <person name="Li M."/>
            <person name="Ming W."/>
            <person name="Munidasa M."/>
            <person name="Muniz J."/>
            <person name="Nguyen L."/>
            <person name="Hughes D."/>
            <person name="Osuji N."/>
            <person name="Pu L.-L."/>
            <person name="Puazo M."/>
            <person name="Qu C."/>
            <person name="Quiroz J."/>
            <person name="Raj R."/>
            <person name="Weissenberger G."/>
            <person name="Xin Y."/>
            <person name="Zou X."/>
            <person name="Han Y."/>
            <person name="Worley K."/>
            <person name="Muzny D."/>
            <person name="Gibbs R."/>
        </authorList>
    </citation>
    <scope>NUCLEOTIDE SEQUENCE</scope>
    <source>
        <strain evidence="5">Sampled in the wild</strain>
    </source>
</reference>
<organism evidence="5 6">
    <name type="scientific">Ladona fulva</name>
    <name type="common">Scarce chaser dragonfly</name>
    <name type="synonym">Libellula fulva</name>
    <dbReference type="NCBI Taxonomy" id="123851"/>
    <lineage>
        <taxon>Eukaryota</taxon>
        <taxon>Metazoa</taxon>
        <taxon>Ecdysozoa</taxon>
        <taxon>Arthropoda</taxon>
        <taxon>Hexapoda</taxon>
        <taxon>Insecta</taxon>
        <taxon>Pterygota</taxon>
        <taxon>Palaeoptera</taxon>
        <taxon>Odonata</taxon>
        <taxon>Epiprocta</taxon>
        <taxon>Anisoptera</taxon>
        <taxon>Libelluloidea</taxon>
        <taxon>Libellulidae</taxon>
        <taxon>Ladona</taxon>
    </lineage>
</organism>
<evidence type="ECO:0000313" key="5">
    <source>
        <dbReference type="EMBL" id="KAG8238526.1"/>
    </source>
</evidence>
<protein>
    <submittedName>
        <fullName evidence="5">Uncharacterized protein</fullName>
    </submittedName>
</protein>
<dbReference type="OrthoDB" id="7289984at2759"/>
<evidence type="ECO:0000256" key="3">
    <source>
        <dbReference type="ARBA" id="ARBA00023002"/>
    </source>
</evidence>
<evidence type="ECO:0000256" key="4">
    <source>
        <dbReference type="SAM" id="MobiDB-lite"/>
    </source>
</evidence>
<feature type="region of interest" description="Disordered" evidence="4">
    <location>
        <begin position="1"/>
        <end position="22"/>
    </location>
</feature>
<dbReference type="PROSITE" id="PS00061">
    <property type="entry name" value="ADH_SHORT"/>
    <property type="match status" value="1"/>
</dbReference>
<comment type="similarity">
    <text evidence="1">Belongs to the short-chain dehydrogenases/reductases (SDR) family.</text>
</comment>
<keyword evidence="3" id="KW-0560">Oxidoreductase</keyword>
<dbReference type="InterPro" id="IPR036291">
    <property type="entry name" value="NAD(P)-bd_dom_sf"/>
</dbReference>
<evidence type="ECO:0000256" key="1">
    <source>
        <dbReference type="ARBA" id="ARBA00006484"/>
    </source>
</evidence>
<keyword evidence="6" id="KW-1185">Reference proteome</keyword>
<evidence type="ECO:0000256" key="2">
    <source>
        <dbReference type="ARBA" id="ARBA00022857"/>
    </source>
</evidence>
<dbReference type="SUPFAM" id="SSF51735">
    <property type="entry name" value="NAD(P)-binding Rossmann-fold domains"/>
    <property type="match status" value="1"/>
</dbReference>
<reference evidence="5" key="1">
    <citation type="submission" date="2013-04" db="EMBL/GenBank/DDBJ databases">
        <authorList>
            <person name="Qu J."/>
            <person name="Murali S.C."/>
            <person name="Bandaranaike D."/>
            <person name="Bellair M."/>
            <person name="Blankenburg K."/>
            <person name="Chao H."/>
            <person name="Dinh H."/>
            <person name="Doddapaneni H."/>
            <person name="Downs B."/>
            <person name="Dugan-Rocha S."/>
            <person name="Elkadiri S."/>
            <person name="Gnanaolivu R.D."/>
            <person name="Hernandez B."/>
            <person name="Javaid M."/>
            <person name="Jayaseelan J.C."/>
            <person name="Lee S."/>
            <person name="Li M."/>
            <person name="Ming W."/>
            <person name="Munidasa M."/>
            <person name="Muniz J."/>
            <person name="Nguyen L."/>
            <person name="Ongeri F."/>
            <person name="Osuji N."/>
            <person name="Pu L.-L."/>
            <person name="Puazo M."/>
            <person name="Qu C."/>
            <person name="Quiroz J."/>
            <person name="Raj R."/>
            <person name="Weissenberger G."/>
            <person name="Xin Y."/>
            <person name="Zou X."/>
            <person name="Han Y."/>
            <person name="Richards S."/>
            <person name="Worley K."/>
            <person name="Muzny D."/>
            <person name="Gibbs R."/>
        </authorList>
    </citation>
    <scope>NUCLEOTIDE SEQUENCE</scope>
    <source>
        <strain evidence="5">Sampled in the wild</strain>
    </source>
</reference>
<dbReference type="AlphaFoldDB" id="A0A8K0KRH9"/>